<keyword evidence="5" id="KW-0808">Transferase</keyword>
<proteinExistence type="predicted"/>
<dbReference type="SMART" id="SM00450">
    <property type="entry name" value="RHOD"/>
    <property type="match status" value="2"/>
</dbReference>
<name>A0A1I5L2I3_9BACT</name>
<feature type="signal peptide" evidence="3">
    <location>
        <begin position="1"/>
        <end position="21"/>
    </location>
</feature>
<keyword evidence="5" id="KW-0670">Pyruvate</keyword>
<keyword evidence="3" id="KW-0732">Signal</keyword>
<dbReference type="PANTHER" id="PTHR43855">
    <property type="entry name" value="THIOSULFATE SULFURTRANSFERASE"/>
    <property type="match status" value="1"/>
</dbReference>
<evidence type="ECO:0000259" key="4">
    <source>
        <dbReference type="PROSITE" id="PS50206"/>
    </source>
</evidence>
<dbReference type="PROSITE" id="PS50206">
    <property type="entry name" value="RHODANESE_3"/>
    <property type="match status" value="2"/>
</dbReference>
<accession>A0A1I5L2I3</accession>
<evidence type="ECO:0000256" key="1">
    <source>
        <dbReference type="ARBA" id="ARBA00022737"/>
    </source>
</evidence>
<dbReference type="InterPro" id="IPR051126">
    <property type="entry name" value="Thiosulfate_sulfurtransferase"/>
</dbReference>
<sequence length="359" mass="40963">MKQWLKTLCFAGLFSATALMAADKITIQPEEAIKLIGKPGYVFVSGDSETAFEGGHIKGSRNMYAHHLHHADIMGNLHCEPLYQCPEHAEHYISSKGIKNSDTIIAYDNWRGPNATGVYSFFKSFGHEKVYVLDGGQDGIKALDPNQQIYNKLKAEKRKLKKAYKKAKKAGDKAKMAELKAKQKEIKAQMKQVEKKLLVQRGKEKHFKHTHYKIDRNKMKPEMLATTEEVYKAMQDILKNGDKSKYVIIDTRGMTEIIGERKMDNVARGGHIPGSKFIEWKKVTDFDRKKSFRKKEELKKMFEKYGVTPDKTIYAYCQVGAGRGSEIITALELLGYKNVKVYSGAWDTWGNNMNLPIRR</sequence>
<organism evidence="5 6">
    <name type="scientific">Hydrogenimonas thermophila</name>
    <dbReference type="NCBI Taxonomy" id="223786"/>
    <lineage>
        <taxon>Bacteria</taxon>
        <taxon>Pseudomonadati</taxon>
        <taxon>Campylobacterota</taxon>
        <taxon>Epsilonproteobacteria</taxon>
        <taxon>Campylobacterales</taxon>
        <taxon>Hydrogenimonadaceae</taxon>
        <taxon>Hydrogenimonas</taxon>
    </lineage>
</organism>
<feature type="domain" description="Rhodanese" evidence="4">
    <location>
        <begin position="242"/>
        <end position="358"/>
    </location>
</feature>
<keyword evidence="2" id="KW-0175">Coiled coil</keyword>
<dbReference type="CDD" id="cd01449">
    <property type="entry name" value="TST_Repeat_2"/>
    <property type="match status" value="1"/>
</dbReference>
<dbReference type="Proteomes" id="UP000199227">
    <property type="component" value="Unassembled WGS sequence"/>
</dbReference>
<evidence type="ECO:0000313" key="5">
    <source>
        <dbReference type="EMBL" id="SFO91398.1"/>
    </source>
</evidence>
<reference evidence="5 6" key="1">
    <citation type="submission" date="2016-10" db="EMBL/GenBank/DDBJ databases">
        <authorList>
            <person name="de Groot N.N."/>
        </authorList>
    </citation>
    <scope>NUCLEOTIDE SEQUENCE [LARGE SCALE GENOMIC DNA]</scope>
    <source>
        <strain evidence="5 6">EP1-55-1</strain>
    </source>
</reference>
<dbReference type="EMBL" id="FOXB01000002">
    <property type="protein sequence ID" value="SFO91398.1"/>
    <property type="molecule type" value="Genomic_DNA"/>
</dbReference>
<dbReference type="STRING" id="223786.SAMN05216234_1026"/>
<evidence type="ECO:0000256" key="3">
    <source>
        <dbReference type="SAM" id="SignalP"/>
    </source>
</evidence>
<keyword evidence="1" id="KW-0677">Repeat</keyword>
<dbReference type="SUPFAM" id="SSF52821">
    <property type="entry name" value="Rhodanese/Cell cycle control phosphatase"/>
    <property type="match status" value="2"/>
</dbReference>
<protein>
    <submittedName>
        <fullName evidence="5">Thiosulfate/3-mercaptopyruvate sulfurtransferase</fullName>
    </submittedName>
</protein>
<dbReference type="Gene3D" id="3.40.250.10">
    <property type="entry name" value="Rhodanese-like domain"/>
    <property type="match status" value="2"/>
</dbReference>
<evidence type="ECO:0000256" key="2">
    <source>
        <dbReference type="SAM" id="Coils"/>
    </source>
</evidence>
<dbReference type="Pfam" id="PF00581">
    <property type="entry name" value="Rhodanese"/>
    <property type="match status" value="2"/>
</dbReference>
<keyword evidence="6" id="KW-1185">Reference proteome</keyword>
<dbReference type="OrthoDB" id="9781034at2"/>
<dbReference type="AlphaFoldDB" id="A0A1I5L2I3"/>
<gene>
    <name evidence="5" type="ORF">SAMN05216234_1026</name>
</gene>
<dbReference type="InterPro" id="IPR001763">
    <property type="entry name" value="Rhodanese-like_dom"/>
</dbReference>
<feature type="coiled-coil region" evidence="2">
    <location>
        <begin position="146"/>
        <end position="196"/>
    </location>
</feature>
<feature type="chain" id="PRO_5011470582" evidence="3">
    <location>
        <begin position="22"/>
        <end position="359"/>
    </location>
</feature>
<feature type="domain" description="Rhodanese" evidence="4">
    <location>
        <begin position="37"/>
        <end position="149"/>
    </location>
</feature>
<dbReference type="InterPro" id="IPR036873">
    <property type="entry name" value="Rhodanese-like_dom_sf"/>
</dbReference>
<evidence type="ECO:0000313" key="6">
    <source>
        <dbReference type="Proteomes" id="UP000199227"/>
    </source>
</evidence>
<dbReference type="GO" id="GO:0016740">
    <property type="term" value="F:transferase activity"/>
    <property type="evidence" value="ECO:0007669"/>
    <property type="project" value="UniProtKB-KW"/>
</dbReference>
<dbReference type="PANTHER" id="PTHR43855:SF1">
    <property type="entry name" value="THIOSULFATE SULFURTRANSFERASE"/>
    <property type="match status" value="1"/>
</dbReference>
<dbReference type="RefSeq" id="WP_092909976.1">
    <property type="nucleotide sequence ID" value="NZ_FOXB01000002.1"/>
</dbReference>